<keyword evidence="1" id="KW-0812">Transmembrane</keyword>
<organism evidence="2 3">
    <name type="scientific">Blautia wexlerae</name>
    <dbReference type="NCBI Taxonomy" id="418240"/>
    <lineage>
        <taxon>Bacteria</taxon>
        <taxon>Bacillati</taxon>
        <taxon>Bacillota</taxon>
        <taxon>Clostridia</taxon>
        <taxon>Lachnospirales</taxon>
        <taxon>Lachnospiraceae</taxon>
        <taxon>Blautia</taxon>
    </lineage>
</organism>
<gene>
    <name evidence="2" type="ORF">ERS852478_00585</name>
</gene>
<keyword evidence="1" id="KW-0472">Membrane</keyword>
<dbReference type="RefSeq" id="WP_055053028.1">
    <property type="nucleotide sequence ID" value="NZ_BTHH01000002.1"/>
</dbReference>
<evidence type="ECO:0000256" key="1">
    <source>
        <dbReference type="SAM" id="Phobius"/>
    </source>
</evidence>
<feature type="transmembrane region" description="Helical" evidence="1">
    <location>
        <begin position="34"/>
        <end position="52"/>
    </location>
</feature>
<protein>
    <submittedName>
        <fullName evidence="2">Uncharacterized protein</fullName>
    </submittedName>
</protein>
<dbReference type="eggNOG" id="ENOG5033UAG">
    <property type="taxonomic scope" value="Bacteria"/>
</dbReference>
<feature type="transmembrane region" description="Helical" evidence="1">
    <location>
        <begin position="72"/>
        <end position="91"/>
    </location>
</feature>
<sequence>MDIQILNIAELLLFVFMICICIRIYRQKKQKGKISLKTLIMFLINLIFYAMVTGTNYHRTHLGESKFQAGITYNNVRIFIYSIVFCLGLAIMKKMKKLASKWIITWAILCTVFLIVMSFCEIENAYVSFSTADQAEKYYGIEKNKIDEIYGEDSIEVLYLEDRQMNSKIIYKEEGGWKCTSHSEIKCLYNRADFKKDNTIVVRECTITGELYISVICGKKDNKDFQISDTQNTIFTKKEFVNKNGEQISYNGYLGKEKPKNYVIYLDGEEISIDWNESDIMIV</sequence>
<feature type="transmembrane region" description="Helical" evidence="1">
    <location>
        <begin position="6"/>
        <end position="25"/>
    </location>
</feature>
<keyword evidence="1" id="KW-1133">Transmembrane helix</keyword>
<accession>A0A173Y7K5</accession>
<dbReference type="Proteomes" id="UP000095431">
    <property type="component" value="Unassembled WGS sequence"/>
</dbReference>
<reference evidence="2 3" key="1">
    <citation type="submission" date="2015-09" db="EMBL/GenBank/DDBJ databases">
        <authorList>
            <consortium name="Pathogen Informatics"/>
        </authorList>
    </citation>
    <scope>NUCLEOTIDE SEQUENCE [LARGE SCALE GENOMIC DNA]</scope>
    <source>
        <strain evidence="2 3">2789STDY5834863</strain>
    </source>
</reference>
<dbReference type="EMBL" id="CYZN01000003">
    <property type="protein sequence ID" value="CUN60102.1"/>
    <property type="molecule type" value="Genomic_DNA"/>
</dbReference>
<feature type="transmembrane region" description="Helical" evidence="1">
    <location>
        <begin position="103"/>
        <end position="119"/>
    </location>
</feature>
<evidence type="ECO:0000313" key="2">
    <source>
        <dbReference type="EMBL" id="CUN60102.1"/>
    </source>
</evidence>
<proteinExistence type="predicted"/>
<name>A0A173Y7K5_9FIRM</name>
<dbReference type="AlphaFoldDB" id="A0A173Y7K5"/>
<evidence type="ECO:0000313" key="3">
    <source>
        <dbReference type="Proteomes" id="UP000095431"/>
    </source>
</evidence>